<sequence length="284" mass="32122">MKYYIDLILILVSFIWGLKPIVMKYSLNSVSVSEYNVLRFIFATISSWAFLIARKEHKKVKKEDYKRIIIISLLGFFIFQWLYGVGISKTTAGNASIIMGTLPILVLVINYLYGKERIKPKALLSIIISFIGTILVIFSPGNISFSREGLMGGIYVFISALAYAIYMVFSKPLSKRYKPSQIITYAITITTMMMIIVAGFKINLKIIDLKLFLSLLYTGVISMFLANYLWTWALQKSSSTTRVAIYNNLNPVFTVLLAYVFLGEKITIYTVIGIIAILSGLILK</sequence>
<comment type="caution">
    <text evidence="9">The sequence shown here is derived from an EMBL/GenBank/DDBJ whole genome shotgun (WGS) entry which is preliminary data.</text>
</comment>
<dbReference type="InterPro" id="IPR037185">
    <property type="entry name" value="EmrE-like"/>
</dbReference>
<feature type="transmembrane region" description="Helical" evidence="7">
    <location>
        <begin position="7"/>
        <end position="25"/>
    </location>
</feature>
<evidence type="ECO:0000256" key="6">
    <source>
        <dbReference type="ARBA" id="ARBA00023136"/>
    </source>
</evidence>
<evidence type="ECO:0000256" key="1">
    <source>
        <dbReference type="ARBA" id="ARBA00004651"/>
    </source>
</evidence>
<accession>A0ABU0JTL8</accession>
<feature type="transmembrane region" description="Helical" evidence="7">
    <location>
        <begin position="212"/>
        <end position="231"/>
    </location>
</feature>
<dbReference type="PANTHER" id="PTHR32322">
    <property type="entry name" value="INNER MEMBRANE TRANSPORTER"/>
    <property type="match status" value="1"/>
</dbReference>
<feature type="transmembrane region" description="Helical" evidence="7">
    <location>
        <begin position="122"/>
        <end position="143"/>
    </location>
</feature>
<feature type="transmembrane region" description="Helical" evidence="7">
    <location>
        <begin position="37"/>
        <end position="53"/>
    </location>
</feature>
<feature type="transmembrane region" description="Helical" evidence="7">
    <location>
        <begin position="95"/>
        <end position="113"/>
    </location>
</feature>
<evidence type="ECO:0000313" key="9">
    <source>
        <dbReference type="EMBL" id="MDQ0480404.1"/>
    </source>
</evidence>
<name>A0ABU0JTL8_HATLI</name>
<feature type="domain" description="EamA" evidence="8">
    <location>
        <begin position="6"/>
        <end position="137"/>
    </location>
</feature>
<feature type="transmembrane region" description="Helical" evidence="7">
    <location>
        <begin position="65"/>
        <end position="83"/>
    </location>
</feature>
<feature type="transmembrane region" description="Helical" evidence="7">
    <location>
        <begin position="182"/>
        <end position="200"/>
    </location>
</feature>
<keyword evidence="6 7" id="KW-0472">Membrane</keyword>
<keyword evidence="3" id="KW-1003">Cell membrane</keyword>
<dbReference type="SUPFAM" id="SSF103481">
    <property type="entry name" value="Multidrug resistance efflux transporter EmrE"/>
    <property type="match status" value="2"/>
</dbReference>
<keyword evidence="5 7" id="KW-1133">Transmembrane helix</keyword>
<protein>
    <submittedName>
        <fullName evidence="9">Drug/metabolite transporter (DMT)-like permease</fullName>
    </submittedName>
</protein>
<dbReference type="Proteomes" id="UP001224418">
    <property type="component" value="Unassembled WGS sequence"/>
</dbReference>
<proteinExistence type="inferred from homology"/>
<evidence type="ECO:0000256" key="7">
    <source>
        <dbReference type="SAM" id="Phobius"/>
    </source>
</evidence>
<comment type="subcellular location">
    <subcellularLocation>
        <location evidence="1">Cell membrane</location>
        <topology evidence="1">Multi-pass membrane protein</topology>
    </subcellularLocation>
</comment>
<evidence type="ECO:0000256" key="2">
    <source>
        <dbReference type="ARBA" id="ARBA00007362"/>
    </source>
</evidence>
<feature type="transmembrane region" description="Helical" evidence="7">
    <location>
        <begin position="266"/>
        <end position="283"/>
    </location>
</feature>
<dbReference type="InterPro" id="IPR050638">
    <property type="entry name" value="AA-Vitamin_Transporters"/>
</dbReference>
<feature type="transmembrane region" description="Helical" evidence="7">
    <location>
        <begin position="149"/>
        <end position="170"/>
    </location>
</feature>
<evidence type="ECO:0000256" key="3">
    <source>
        <dbReference type="ARBA" id="ARBA00022475"/>
    </source>
</evidence>
<gene>
    <name evidence="9" type="ORF">QOZ93_002152</name>
</gene>
<keyword evidence="10" id="KW-1185">Reference proteome</keyword>
<comment type="similarity">
    <text evidence="2">Belongs to the EamA transporter family.</text>
</comment>
<organism evidence="9 10">
    <name type="scientific">Hathewaya limosa</name>
    <name type="common">Clostridium limosum</name>
    <dbReference type="NCBI Taxonomy" id="1536"/>
    <lineage>
        <taxon>Bacteria</taxon>
        <taxon>Bacillati</taxon>
        <taxon>Bacillota</taxon>
        <taxon>Clostridia</taxon>
        <taxon>Eubacteriales</taxon>
        <taxon>Clostridiaceae</taxon>
        <taxon>Hathewaya</taxon>
    </lineage>
</organism>
<dbReference type="Gene3D" id="1.10.3730.20">
    <property type="match status" value="1"/>
</dbReference>
<dbReference type="EMBL" id="JAUSWN010000018">
    <property type="protein sequence ID" value="MDQ0480404.1"/>
    <property type="molecule type" value="Genomic_DNA"/>
</dbReference>
<evidence type="ECO:0000313" key="10">
    <source>
        <dbReference type="Proteomes" id="UP001224418"/>
    </source>
</evidence>
<dbReference type="Pfam" id="PF00892">
    <property type="entry name" value="EamA"/>
    <property type="match status" value="2"/>
</dbReference>
<dbReference type="InterPro" id="IPR000620">
    <property type="entry name" value="EamA_dom"/>
</dbReference>
<evidence type="ECO:0000256" key="5">
    <source>
        <dbReference type="ARBA" id="ARBA00022989"/>
    </source>
</evidence>
<evidence type="ECO:0000256" key="4">
    <source>
        <dbReference type="ARBA" id="ARBA00022692"/>
    </source>
</evidence>
<dbReference type="PANTHER" id="PTHR32322:SF18">
    <property type="entry name" value="S-ADENOSYLMETHIONINE_S-ADENOSYLHOMOCYSTEINE TRANSPORTER"/>
    <property type="match status" value="1"/>
</dbReference>
<feature type="domain" description="EamA" evidence="8">
    <location>
        <begin position="151"/>
        <end position="283"/>
    </location>
</feature>
<feature type="transmembrane region" description="Helical" evidence="7">
    <location>
        <begin position="243"/>
        <end position="260"/>
    </location>
</feature>
<reference evidence="9 10" key="1">
    <citation type="submission" date="2023-07" db="EMBL/GenBank/DDBJ databases">
        <title>Genomic Encyclopedia of Type Strains, Phase IV (KMG-IV): sequencing the most valuable type-strain genomes for metagenomic binning, comparative biology and taxonomic classification.</title>
        <authorList>
            <person name="Goeker M."/>
        </authorList>
    </citation>
    <scope>NUCLEOTIDE SEQUENCE [LARGE SCALE GENOMIC DNA]</scope>
    <source>
        <strain evidence="9 10">DSM 1400</strain>
    </source>
</reference>
<dbReference type="RefSeq" id="WP_111940113.1">
    <property type="nucleotide sequence ID" value="NZ_BAAACJ010000031.1"/>
</dbReference>
<keyword evidence="4 7" id="KW-0812">Transmembrane</keyword>
<evidence type="ECO:0000259" key="8">
    <source>
        <dbReference type="Pfam" id="PF00892"/>
    </source>
</evidence>